<accession>A0A482IZB9</accession>
<reference evidence="10 11" key="1">
    <citation type="submission" date="2019-03" db="EMBL/GenBank/DDBJ databases">
        <title>Comparative insights into the high quality Complete genome sequence of highly metal resistant Cupriavidus metallidurans strain BS1 isolated from a gold-copper mine.</title>
        <authorList>
            <person name="Mazhar H.S."/>
            <person name="Rensing C."/>
        </authorList>
    </citation>
    <scope>NUCLEOTIDE SEQUENCE [LARGE SCALE GENOMIC DNA]</scope>
    <source>
        <strain evidence="10 11">BS1</strain>
    </source>
</reference>
<comment type="similarity">
    <text evidence="6 7">Belongs to the FliO/MopB family.</text>
</comment>
<evidence type="ECO:0000313" key="11">
    <source>
        <dbReference type="Proteomes" id="UP000253772"/>
    </source>
</evidence>
<sequence>MMVAARRLAAGIALAGVAASGAQAADVVLSTAQAGTPTGGAATNTTTSATTSNTGANAPVISSGASLAQAGLGLFAVIALILAMAWVARRVGLVRQGSGNASMKVVGSLMLGPRQRVVTVEVGGTWLVLGVSPNEIRPLHTLEAQPHTGSPDDSRPGSQSDSGMPRNMQGGFGERLMRAMQENLKK</sequence>
<feature type="transmembrane region" description="Helical" evidence="7">
    <location>
        <begin position="67"/>
        <end position="88"/>
    </location>
</feature>
<evidence type="ECO:0000313" key="10">
    <source>
        <dbReference type="EMBL" id="QBP13252.1"/>
    </source>
</evidence>
<feature type="region of interest" description="Disordered" evidence="8">
    <location>
        <begin position="142"/>
        <end position="186"/>
    </location>
</feature>
<dbReference type="RefSeq" id="WP_017514580.1">
    <property type="nucleotide sequence ID" value="NZ_CP037901.1"/>
</dbReference>
<dbReference type="GO" id="GO:0005886">
    <property type="term" value="C:plasma membrane"/>
    <property type="evidence" value="ECO:0007669"/>
    <property type="project" value="UniProtKB-SubCell"/>
</dbReference>
<dbReference type="AlphaFoldDB" id="A0A482IZB9"/>
<keyword evidence="3 7" id="KW-1133">Transmembrane helix</keyword>
<dbReference type="InterPro" id="IPR052205">
    <property type="entry name" value="FliO/MopB"/>
</dbReference>
<evidence type="ECO:0000256" key="6">
    <source>
        <dbReference type="ARBA" id="ARBA00037937"/>
    </source>
</evidence>
<dbReference type="OrthoDB" id="9182371at2"/>
<gene>
    <name evidence="10" type="primary">fliO</name>
    <name evidence="10" type="ORF">DDF84_026820</name>
</gene>
<comment type="subcellular location">
    <subcellularLocation>
        <location evidence="7">Cell membrane</location>
    </subcellularLocation>
    <subcellularLocation>
        <location evidence="7">Bacterial flagellum basal body</location>
    </subcellularLocation>
</comment>
<dbReference type="PANTHER" id="PTHR38766:SF1">
    <property type="entry name" value="FLAGELLAR PROTEIN FLIO"/>
    <property type="match status" value="1"/>
</dbReference>
<dbReference type="Proteomes" id="UP000253772">
    <property type="component" value="Chromosome c2"/>
</dbReference>
<dbReference type="GO" id="GO:0044781">
    <property type="term" value="P:bacterial-type flagellum organization"/>
    <property type="evidence" value="ECO:0007669"/>
    <property type="project" value="UniProtKB-UniRule"/>
</dbReference>
<evidence type="ECO:0000256" key="2">
    <source>
        <dbReference type="ARBA" id="ARBA00022692"/>
    </source>
</evidence>
<keyword evidence="9" id="KW-0732">Signal</keyword>
<feature type="signal peptide" evidence="9">
    <location>
        <begin position="1"/>
        <end position="24"/>
    </location>
</feature>
<dbReference type="InterPro" id="IPR022781">
    <property type="entry name" value="Flagellar_biosynth_FliO"/>
</dbReference>
<keyword evidence="10" id="KW-0966">Cell projection</keyword>
<evidence type="ECO:0000256" key="7">
    <source>
        <dbReference type="RuleBase" id="RU362064"/>
    </source>
</evidence>
<evidence type="ECO:0000256" key="4">
    <source>
        <dbReference type="ARBA" id="ARBA00023136"/>
    </source>
</evidence>
<dbReference type="PANTHER" id="PTHR38766">
    <property type="entry name" value="FLAGELLAR PROTEIN FLIO"/>
    <property type="match status" value="1"/>
</dbReference>
<keyword evidence="5 7" id="KW-0975">Bacterial flagellum</keyword>
<evidence type="ECO:0000256" key="5">
    <source>
        <dbReference type="ARBA" id="ARBA00023143"/>
    </source>
</evidence>
<dbReference type="EMBL" id="CP037901">
    <property type="protein sequence ID" value="QBP13252.1"/>
    <property type="molecule type" value="Genomic_DNA"/>
</dbReference>
<name>A0A482IZB9_9BURK</name>
<keyword evidence="10" id="KW-0282">Flagellum</keyword>
<keyword evidence="2 7" id="KW-0812">Transmembrane</keyword>
<feature type="chain" id="PRO_5019745398" description="Flagellar protein" evidence="9">
    <location>
        <begin position="25"/>
        <end position="186"/>
    </location>
</feature>
<protein>
    <recommendedName>
        <fullName evidence="7">Flagellar protein</fullName>
    </recommendedName>
</protein>
<evidence type="ECO:0000256" key="9">
    <source>
        <dbReference type="SAM" id="SignalP"/>
    </source>
</evidence>
<evidence type="ECO:0000256" key="1">
    <source>
        <dbReference type="ARBA" id="ARBA00022475"/>
    </source>
</evidence>
<keyword evidence="10" id="KW-0969">Cilium</keyword>
<dbReference type="Pfam" id="PF04347">
    <property type="entry name" value="FliO"/>
    <property type="match status" value="1"/>
</dbReference>
<dbReference type="NCBIfam" id="TIGR03500">
    <property type="entry name" value="FliO_TIGR"/>
    <property type="match status" value="1"/>
</dbReference>
<proteinExistence type="inferred from homology"/>
<organism evidence="10 11">
    <name type="scientific">Cupriavidus metallidurans</name>
    <dbReference type="NCBI Taxonomy" id="119219"/>
    <lineage>
        <taxon>Bacteria</taxon>
        <taxon>Pseudomonadati</taxon>
        <taxon>Pseudomonadota</taxon>
        <taxon>Betaproteobacteria</taxon>
        <taxon>Burkholderiales</taxon>
        <taxon>Burkholderiaceae</taxon>
        <taxon>Cupriavidus</taxon>
    </lineage>
</organism>
<evidence type="ECO:0000256" key="8">
    <source>
        <dbReference type="SAM" id="MobiDB-lite"/>
    </source>
</evidence>
<dbReference type="GO" id="GO:0009425">
    <property type="term" value="C:bacterial-type flagellum basal body"/>
    <property type="evidence" value="ECO:0007669"/>
    <property type="project" value="UniProtKB-SubCell"/>
</dbReference>
<keyword evidence="1 7" id="KW-1003">Cell membrane</keyword>
<evidence type="ECO:0000256" key="3">
    <source>
        <dbReference type="ARBA" id="ARBA00022989"/>
    </source>
</evidence>
<keyword evidence="4 7" id="KW-0472">Membrane</keyword>